<dbReference type="GO" id="GO:0005783">
    <property type="term" value="C:endoplasmic reticulum"/>
    <property type="evidence" value="ECO:0007669"/>
    <property type="project" value="TreeGrafter"/>
</dbReference>
<dbReference type="GO" id="GO:0016301">
    <property type="term" value="F:kinase activity"/>
    <property type="evidence" value="ECO:0007669"/>
    <property type="project" value="UniProtKB-KW"/>
</dbReference>
<dbReference type="GO" id="GO:0046872">
    <property type="term" value="F:metal ion binding"/>
    <property type="evidence" value="ECO:0007669"/>
    <property type="project" value="UniProtKB-KW"/>
</dbReference>
<proteinExistence type="predicted"/>
<dbReference type="PANTHER" id="PTHR24423">
    <property type="entry name" value="TWO-COMPONENT SENSOR HISTIDINE KINASE"/>
    <property type="match status" value="1"/>
</dbReference>
<comment type="caution">
    <text evidence="1">The sequence shown here is derived from an EMBL/GenBank/DDBJ whole genome shotgun (WGS) entry which is preliminary data.</text>
</comment>
<dbReference type="GO" id="GO:0051740">
    <property type="term" value="F:ethylene binding"/>
    <property type="evidence" value="ECO:0007669"/>
    <property type="project" value="TreeGrafter"/>
</dbReference>
<organism evidence="1 2">
    <name type="scientific">Solanum commersonii</name>
    <name type="common">Commerson's wild potato</name>
    <name type="synonym">Commerson's nightshade</name>
    <dbReference type="NCBI Taxonomy" id="4109"/>
    <lineage>
        <taxon>Eukaryota</taxon>
        <taxon>Viridiplantae</taxon>
        <taxon>Streptophyta</taxon>
        <taxon>Embryophyta</taxon>
        <taxon>Tracheophyta</taxon>
        <taxon>Spermatophyta</taxon>
        <taxon>Magnoliopsida</taxon>
        <taxon>eudicotyledons</taxon>
        <taxon>Gunneridae</taxon>
        <taxon>Pentapetalae</taxon>
        <taxon>asterids</taxon>
        <taxon>lamiids</taxon>
        <taxon>Solanales</taxon>
        <taxon>Solanaceae</taxon>
        <taxon>Solanoideae</taxon>
        <taxon>Solaneae</taxon>
        <taxon>Solanum</taxon>
    </lineage>
</organism>
<dbReference type="Proteomes" id="UP000824120">
    <property type="component" value="Chromosome 11"/>
</dbReference>
<protein>
    <submittedName>
        <fullName evidence="1">Uncharacterized protein</fullName>
    </submittedName>
</protein>
<dbReference type="GO" id="GO:0005524">
    <property type="term" value="F:ATP binding"/>
    <property type="evidence" value="ECO:0007669"/>
    <property type="project" value="UniProtKB-KW"/>
</dbReference>
<gene>
    <name evidence="1" type="ORF">H5410_055230</name>
</gene>
<name>A0A9J5WJB0_SOLCO</name>
<keyword evidence="2" id="KW-1185">Reference proteome</keyword>
<reference evidence="1 2" key="1">
    <citation type="submission" date="2020-09" db="EMBL/GenBank/DDBJ databases">
        <title>De no assembly of potato wild relative species, Solanum commersonii.</title>
        <authorList>
            <person name="Cho K."/>
        </authorList>
    </citation>
    <scope>NUCLEOTIDE SEQUENCE [LARGE SCALE GENOMIC DNA]</scope>
    <source>
        <strain evidence="1">LZ3.2</strain>
        <tissue evidence="1">Leaf</tissue>
    </source>
</reference>
<dbReference type="OrthoDB" id="1704464at2759"/>
<sequence>MGQENEAGDGEDDTVDVIGFFEGLDEFLSSLPILNAVDGDKVEAACYHSLVSQQFTISITSVAGLIPISSKLSLQLGLVLSSADDRVLSNDEMEIVEVISDQVAVALSYATVLDESQTMRE</sequence>
<dbReference type="GO" id="GO:0038199">
    <property type="term" value="F:ethylene receptor activity"/>
    <property type="evidence" value="ECO:0007669"/>
    <property type="project" value="TreeGrafter"/>
</dbReference>
<accession>A0A9J5WJB0</accession>
<evidence type="ECO:0000313" key="2">
    <source>
        <dbReference type="Proteomes" id="UP000824120"/>
    </source>
</evidence>
<dbReference type="AlphaFoldDB" id="A0A9J5WJB0"/>
<dbReference type="EMBL" id="JACXVP010000011">
    <property type="protein sequence ID" value="KAG5575096.1"/>
    <property type="molecule type" value="Genomic_DNA"/>
</dbReference>
<dbReference type="PANTHER" id="PTHR24423:SF629">
    <property type="entry name" value="PROTEIN EIN4"/>
    <property type="match status" value="1"/>
</dbReference>
<evidence type="ECO:0000313" key="1">
    <source>
        <dbReference type="EMBL" id="KAG5575096.1"/>
    </source>
</evidence>